<accession>A0ABT0S3J9</accession>
<evidence type="ECO:0000259" key="2">
    <source>
        <dbReference type="Pfam" id="PF14378"/>
    </source>
</evidence>
<dbReference type="EMBL" id="JAMGBE010000003">
    <property type="protein sequence ID" value="MCL6730176.1"/>
    <property type="molecule type" value="Genomic_DNA"/>
</dbReference>
<dbReference type="RefSeq" id="WP_249831676.1">
    <property type="nucleotide sequence ID" value="NZ_JAMGBE010000003.1"/>
</dbReference>
<keyword evidence="4" id="KW-1185">Reference proteome</keyword>
<feature type="transmembrane region" description="Helical" evidence="1">
    <location>
        <begin position="248"/>
        <end position="272"/>
    </location>
</feature>
<feature type="transmembrane region" description="Helical" evidence="1">
    <location>
        <begin position="279"/>
        <end position="299"/>
    </location>
</feature>
<keyword evidence="1" id="KW-1133">Transmembrane helix</keyword>
<protein>
    <submittedName>
        <fullName evidence="3">Phosphatase PAP2 family protein</fullName>
    </submittedName>
</protein>
<feature type="transmembrane region" description="Helical" evidence="1">
    <location>
        <begin position="20"/>
        <end position="39"/>
    </location>
</feature>
<dbReference type="Proteomes" id="UP001165342">
    <property type="component" value="Unassembled WGS sequence"/>
</dbReference>
<feature type="transmembrane region" description="Helical" evidence="1">
    <location>
        <begin position="188"/>
        <end position="206"/>
    </location>
</feature>
<keyword evidence="1" id="KW-0472">Membrane</keyword>
<evidence type="ECO:0000313" key="4">
    <source>
        <dbReference type="Proteomes" id="UP001165342"/>
    </source>
</evidence>
<feature type="transmembrane region" description="Helical" evidence="1">
    <location>
        <begin position="157"/>
        <end position="176"/>
    </location>
</feature>
<sequence>MPRFRFLPRSNETASDLDWIVPGIVLTAALSAFSLTLMPDRSGVLPALMLLPLWTLAAVGMAAFAIMLLTLKMMVQGIEGPLKIFRAYAVENRKALGIAFVGIILTGLNMIAFMWTKPLLNHLVPFWADPLLARIDHSLFFTDPWRLLTFLNTDPWAIFYHRGWFALMILILLKVLMSPASSAKTAILLTYFFLWSVFGPVVHSLLPAGGPVFFGPLGYGPQFQELLMTPKTREVAGYLWDAYTGTGFGAGAGISAMPSLHIATTAWVVIATAVFARNWLVVVSILSALIFLLSVALGWHYAVDGLVGGAAALGIWRMSLWFVRPPPEVRL</sequence>
<comment type="caution">
    <text evidence="3">The sequence shown here is derived from an EMBL/GenBank/DDBJ whole genome shotgun (WGS) entry which is preliminary data.</text>
</comment>
<proteinExistence type="predicted"/>
<organism evidence="3 4">
    <name type="scientific">Sphingomonas hankyongi</name>
    <dbReference type="NCBI Taxonomy" id="2908209"/>
    <lineage>
        <taxon>Bacteria</taxon>
        <taxon>Pseudomonadati</taxon>
        <taxon>Pseudomonadota</taxon>
        <taxon>Alphaproteobacteria</taxon>
        <taxon>Sphingomonadales</taxon>
        <taxon>Sphingomonadaceae</taxon>
        <taxon>Sphingomonas</taxon>
    </lineage>
</organism>
<keyword evidence="1" id="KW-0812">Transmembrane</keyword>
<name>A0ABT0S3J9_9SPHN</name>
<evidence type="ECO:0000256" key="1">
    <source>
        <dbReference type="SAM" id="Phobius"/>
    </source>
</evidence>
<feature type="domain" description="Inositolphosphotransferase Aur1/Ipt1" evidence="2">
    <location>
        <begin position="132"/>
        <end position="316"/>
    </location>
</feature>
<reference evidence="3" key="1">
    <citation type="submission" date="2022-05" db="EMBL/GenBank/DDBJ databases">
        <authorList>
            <person name="Jo J.-H."/>
            <person name="Im W.-T."/>
        </authorList>
    </citation>
    <scope>NUCLEOTIDE SEQUENCE</scope>
    <source>
        <strain evidence="3">SE220</strain>
    </source>
</reference>
<gene>
    <name evidence="3" type="ORF">LZ538_08940</name>
</gene>
<dbReference type="InterPro" id="IPR026841">
    <property type="entry name" value="Aur1/Ipt1"/>
</dbReference>
<feature type="transmembrane region" description="Helical" evidence="1">
    <location>
        <begin position="95"/>
        <end position="115"/>
    </location>
</feature>
<feature type="transmembrane region" description="Helical" evidence="1">
    <location>
        <begin position="51"/>
        <end position="75"/>
    </location>
</feature>
<dbReference type="Pfam" id="PF14378">
    <property type="entry name" value="PAP2_3"/>
    <property type="match status" value="1"/>
</dbReference>
<evidence type="ECO:0000313" key="3">
    <source>
        <dbReference type="EMBL" id="MCL6730176.1"/>
    </source>
</evidence>